<evidence type="ECO:0000256" key="2">
    <source>
        <dbReference type="ARBA" id="ARBA00023015"/>
    </source>
</evidence>
<dbReference type="GO" id="GO:0006352">
    <property type="term" value="P:DNA-templated transcription initiation"/>
    <property type="evidence" value="ECO:0007669"/>
    <property type="project" value="InterPro"/>
</dbReference>
<dbReference type="NCBIfam" id="TIGR02937">
    <property type="entry name" value="sigma70-ECF"/>
    <property type="match status" value="1"/>
</dbReference>
<sequence>MESDEELIRRTLAGGNHHYGVLIQRYADYLFGLGMRLTAGNRELAEDISQQSFLKSYTYLKSFDARKTYKHWLTGIAVNCFKDIRLKEQRYAPLDDTNEASYSPRLEENSDFFNLIQPLDDNEKIMFTLKYVYDYRTQEIADVLGLKTGTVKSKISRALEKLK</sequence>
<dbReference type="SUPFAM" id="SSF88946">
    <property type="entry name" value="Sigma2 domain of RNA polymerase sigma factors"/>
    <property type="match status" value="1"/>
</dbReference>
<keyword evidence="2" id="KW-0805">Transcription regulation</keyword>
<dbReference type="InterPro" id="IPR036388">
    <property type="entry name" value="WH-like_DNA-bd_sf"/>
</dbReference>
<organism evidence="7 8">
    <name type="scientific">SAR92 clade bacterium</name>
    <dbReference type="NCBI Taxonomy" id="2315479"/>
    <lineage>
        <taxon>Bacteria</taxon>
        <taxon>Pseudomonadati</taxon>
        <taxon>Pseudomonadota</taxon>
        <taxon>Gammaproteobacteria</taxon>
        <taxon>Cellvibrionales</taxon>
        <taxon>Porticoccaceae</taxon>
        <taxon>SAR92 clade</taxon>
    </lineage>
</organism>
<dbReference type="Gene3D" id="1.10.1740.10">
    <property type="match status" value="1"/>
</dbReference>
<evidence type="ECO:0000256" key="4">
    <source>
        <dbReference type="ARBA" id="ARBA00023163"/>
    </source>
</evidence>
<dbReference type="InterPro" id="IPR013325">
    <property type="entry name" value="RNA_pol_sigma_r2"/>
</dbReference>
<comment type="caution">
    <text evidence="7">The sequence shown here is derived from an EMBL/GenBank/DDBJ whole genome shotgun (WGS) entry which is preliminary data.</text>
</comment>
<dbReference type="PANTHER" id="PTHR43133">
    <property type="entry name" value="RNA POLYMERASE ECF-TYPE SIGMA FACTO"/>
    <property type="match status" value="1"/>
</dbReference>
<dbReference type="GO" id="GO:0003677">
    <property type="term" value="F:DNA binding"/>
    <property type="evidence" value="ECO:0007669"/>
    <property type="project" value="InterPro"/>
</dbReference>
<dbReference type="InterPro" id="IPR014284">
    <property type="entry name" value="RNA_pol_sigma-70_dom"/>
</dbReference>
<dbReference type="Pfam" id="PF08281">
    <property type="entry name" value="Sigma70_r4_2"/>
    <property type="match status" value="1"/>
</dbReference>
<gene>
    <name evidence="7" type="ORF">EVB03_01470</name>
</gene>
<name>A0A520MPB7_9GAMM</name>
<feature type="domain" description="RNA polymerase sigma factor 70 region 4 type 2" evidence="6">
    <location>
        <begin position="115"/>
        <end position="162"/>
    </location>
</feature>
<dbReference type="SUPFAM" id="SSF88659">
    <property type="entry name" value="Sigma3 and sigma4 domains of RNA polymerase sigma factors"/>
    <property type="match status" value="1"/>
</dbReference>
<dbReference type="PANTHER" id="PTHR43133:SF51">
    <property type="entry name" value="RNA POLYMERASE SIGMA FACTOR"/>
    <property type="match status" value="1"/>
</dbReference>
<keyword evidence="3" id="KW-0731">Sigma factor</keyword>
<dbReference type="InterPro" id="IPR039425">
    <property type="entry name" value="RNA_pol_sigma-70-like"/>
</dbReference>
<dbReference type="AlphaFoldDB" id="A0A520MPB7"/>
<comment type="similarity">
    <text evidence="1">Belongs to the sigma-70 factor family. ECF subfamily.</text>
</comment>
<evidence type="ECO:0000256" key="3">
    <source>
        <dbReference type="ARBA" id="ARBA00023082"/>
    </source>
</evidence>
<keyword evidence="4" id="KW-0804">Transcription</keyword>
<dbReference type="EMBL" id="SHBP01000001">
    <property type="protein sequence ID" value="RZO23057.1"/>
    <property type="molecule type" value="Genomic_DNA"/>
</dbReference>
<dbReference type="GO" id="GO:0016987">
    <property type="term" value="F:sigma factor activity"/>
    <property type="evidence" value="ECO:0007669"/>
    <property type="project" value="UniProtKB-KW"/>
</dbReference>
<evidence type="ECO:0000313" key="8">
    <source>
        <dbReference type="Proteomes" id="UP000315889"/>
    </source>
</evidence>
<accession>A0A520MPB7</accession>
<reference evidence="7 8" key="1">
    <citation type="submission" date="2019-02" db="EMBL/GenBank/DDBJ databases">
        <title>Prokaryotic population dynamics and viral predation in marine succession experiment using metagenomics: the confinement effect.</title>
        <authorList>
            <person name="Haro-Moreno J.M."/>
            <person name="Rodriguez-Valera F."/>
            <person name="Lopez-Perez M."/>
        </authorList>
    </citation>
    <scope>NUCLEOTIDE SEQUENCE [LARGE SCALE GENOMIC DNA]</scope>
    <source>
        <strain evidence="7">MED-G170</strain>
    </source>
</reference>
<dbReference type="CDD" id="cd06171">
    <property type="entry name" value="Sigma70_r4"/>
    <property type="match status" value="1"/>
</dbReference>
<evidence type="ECO:0000313" key="7">
    <source>
        <dbReference type="EMBL" id="RZO23057.1"/>
    </source>
</evidence>
<proteinExistence type="inferred from homology"/>
<evidence type="ECO:0000259" key="5">
    <source>
        <dbReference type="Pfam" id="PF04542"/>
    </source>
</evidence>
<evidence type="ECO:0000256" key="1">
    <source>
        <dbReference type="ARBA" id="ARBA00010641"/>
    </source>
</evidence>
<dbReference type="Proteomes" id="UP000315889">
    <property type="component" value="Unassembled WGS sequence"/>
</dbReference>
<dbReference type="Gene3D" id="1.10.10.10">
    <property type="entry name" value="Winged helix-like DNA-binding domain superfamily/Winged helix DNA-binding domain"/>
    <property type="match status" value="1"/>
</dbReference>
<feature type="domain" description="RNA polymerase sigma-70 region 2" evidence="5">
    <location>
        <begin position="22"/>
        <end position="90"/>
    </location>
</feature>
<evidence type="ECO:0000259" key="6">
    <source>
        <dbReference type="Pfam" id="PF08281"/>
    </source>
</evidence>
<protein>
    <submittedName>
        <fullName evidence="7">Sigma-70 family RNA polymerase sigma factor</fullName>
    </submittedName>
</protein>
<dbReference type="InterPro" id="IPR007627">
    <property type="entry name" value="RNA_pol_sigma70_r2"/>
</dbReference>
<dbReference type="InterPro" id="IPR013324">
    <property type="entry name" value="RNA_pol_sigma_r3/r4-like"/>
</dbReference>
<dbReference type="Pfam" id="PF04542">
    <property type="entry name" value="Sigma70_r2"/>
    <property type="match status" value="1"/>
</dbReference>
<dbReference type="InterPro" id="IPR013249">
    <property type="entry name" value="RNA_pol_sigma70_r4_t2"/>
</dbReference>